<dbReference type="SMART" id="SM00028">
    <property type="entry name" value="TPR"/>
    <property type="match status" value="2"/>
</dbReference>
<reference evidence="3" key="1">
    <citation type="journal article" date="2011" name="Nature">
        <title>Genome sequence and analysis of the tuber crop potato.</title>
        <authorList>
            <consortium name="The Potato Genome Sequencing Consortium"/>
        </authorList>
    </citation>
    <scope>NUCLEOTIDE SEQUENCE [LARGE SCALE GENOMIC DNA]</scope>
    <source>
        <strain evidence="3">cv. DM1-3 516 R44</strain>
    </source>
</reference>
<keyword evidence="3" id="KW-1185">Reference proteome</keyword>
<dbReference type="EnsemblPlants" id="PGSC0003DMT400038154">
    <property type="protein sequence ID" value="PGSC0003DMT400038154"/>
    <property type="gene ID" value="PGSC0003DMG400014715"/>
</dbReference>
<evidence type="ECO:0000256" key="1">
    <source>
        <dbReference type="PROSITE-ProRule" id="PRU00339"/>
    </source>
</evidence>
<dbReference type="InterPro" id="IPR011990">
    <property type="entry name" value="TPR-like_helical_dom_sf"/>
</dbReference>
<dbReference type="Pfam" id="PF13181">
    <property type="entry name" value="TPR_8"/>
    <property type="match status" value="1"/>
</dbReference>
<feature type="repeat" description="TPR" evidence="1">
    <location>
        <begin position="100"/>
        <end position="133"/>
    </location>
</feature>
<dbReference type="Gramene" id="PGSC0003DMT400038154">
    <property type="protein sequence ID" value="PGSC0003DMT400038154"/>
    <property type="gene ID" value="PGSC0003DMG400014715"/>
</dbReference>
<dbReference type="PROSITE" id="PS50005">
    <property type="entry name" value="TPR"/>
    <property type="match status" value="1"/>
</dbReference>
<gene>
    <name evidence="2" type="primary">LOC102589751</name>
</gene>
<keyword evidence="1" id="KW-0802">TPR repeat</keyword>
<dbReference type="InterPro" id="IPR043376">
    <property type="entry name" value="NPG1-like"/>
</dbReference>
<dbReference type="PANTHER" id="PTHR44102">
    <property type="entry name" value="PROTEIN NPG1"/>
    <property type="match status" value="1"/>
</dbReference>
<dbReference type="ExpressionAtlas" id="M1B6E9">
    <property type="expression patterns" value="baseline"/>
</dbReference>
<proteinExistence type="predicted"/>
<evidence type="ECO:0000313" key="3">
    <source>
        <dbReference type="Proteomes" id="UP000011115"/>
    </source>
</evidence>
<dbReference type="SUPFAM" id="SSF48452">
    <property type="entry name" value="TPR-like"/>
    <property type="match status" value="1"/>
</dbReference>
<dbReference type="OrthoDB" id="29013at2759"/>
<dbReference type="Gene3D" id="1.25.40.10">
    <property type="entry name" value="Tetratricopeptide repeat domain"/>
    <property type="match status" value="1"/>
</dbReference>
<dbReference type="HOGENOM" id="CLU_1848635_0_0_1"/>
<reference evidence="2" key="2">
    <citation type="submission" date="2015-06" db="UniProtKB">
        <authorList>
            <consortium name="EnsemblPlants"/>
        </authorList>
    </citation>
    <scope>IDENTIFICATION</scope>
    <source>
        <strain evidence="2">DM1-3 516 R44</strain>
    </source>
</reference>
<dbReference type="Proteomes" id="UP000011115">
    <property type="component" value="Unassembled WGS sequence"/>
</dbReference>
<evidence type="ECO:0000313" key="2">
    <source>
        <dbReference type="EnsemblPlants" id="PGSC0003DMT400038154"/>
    </source>
</evidence>
<organism evidence="2 3">
    <name type="scientific">Solanum tuberosum</name>
    <name type="common">Potato</name>
    <dbReference type="NCBI Taxonomy" id="4113"/>
    <lineage>
        <taxon>Eukaryota</taxon>
        <taxon>Viridiplantae</taxon>
        <taxon>Streptophyta</taxon>
        <taxon>Embryophyta</taxon>
        <taxon>Tracheophyta</taxon>
        <taxon>Spermatophyta</taxon>
        <taxon>Magnoliopsida</taxon>
        <taxon>eudicotyledons</taxon>
        <taxon>Gunneridae</taxon>
        <taxon>Pentapetalae</taxon>
        <taxon>asterids</taxon>
        <taxon>lamiids</taxon>
        <taxon>Solanales</taxon>
        <taxon>Solanaceae</taxon>
        <taxon>Solanoideae</taxon>
        <taxon>Solaneae</taxon>
        <taxon>Solanum</taxon>
    </lineage>
</organism>
<sequence>MFLGLQMIMFTLCCSMMNMLLHTSKLAILIIEVYFTGLLHQSKGLHKAALTDFTNALAVDPSHVPSLISTAVVLRQLGNHSPATLISYLRGALRLDRTNVAAWHNLGLIYKEEGSAMEAAECFETAWFLEESEPIEPFR</sequence>
<dbReference type="AlphaFoldDB" id="M1B6E9"/>
<name>M1B6E9_SOLTU</name>
<protein>
    <submittedName>
        <fullName evidence="2">Calmodulin binding protein</fullName>
    </submittedName>
</protein>
<dbReference type="PANTHER" id="PTHR44102:SF15">
    <property type="entry name" value="TETRATRICOPEPTIDE REPEAT PROTEIN 7A-LIKE ISOFORM X1"/>
    <property type="match status" value="1"/>
</dbReference>
<dbReference type="InterPro" id="IPR019734">
    <property type="entry name" value="TPR_rpt"/>
</dbReference>
<accession>M1B6E9</accession>